<dbReference type="PROSITE" id="PS51163">
    <property type="entry name" value="YRDC"/>
    <property type="match status" value="1"/>
</dbReference>
<evidence type="ECO:0000259" key="1">
    <source>
        <dbReference type="PROSITE" id="PS51163"/>
    </source>
</evidence>
<dbReference type="RefSeq" id="WP_344441601.1">
    <property type="nucleotide sequence ID" value="NZ_BAAALF010000035.1"/>
</dbReference>
<gene>
    <name evidence="2" type="ORF">GCM10009665_26070</name>
</gene>
<sequence>MPATALPETSTAAHALAAGRAVILPNPSPLTYVVAATTPQAVNHAKGRPVDQEVALWVHDDTTWTDLATDLDLSPTARRDALALLRDHLVTLLVPVRADTTPPAWATPALRDGHLLLFGARWQPLAPLLGRFPRLYVSSANRTGRPPAATAPQATAMFGPDVPVTDADALRRRDTPHAATTMLRIAPDGDLTHVRAGAQDRAHGSDPARYLALLRTGSAR</sequence>
<feature type="domain" description="YrdC-like" evidence="1">
    <location>
        <begin position="6"/>
        <end position="199"/>
    </location>
</feature>
<name>A0ABN1W4V0_9ACTN</name>
<evidence type="ECO:0000313" key="3">
    <source>
        <dbReference type="Proteomes" id="UP001500037"/>
    </source>
</evidence>
<keyword evidence="3" id="KW-1185">Reference proteome</keyword>
<dbReference type="Gene3D" id="3.90.870.10">
    <property type="entry name" value="DHBP synthase"/>
    <property type="match status" value="1"/>
</dbReference>
<evidence type="ECO:0000313" key="2">
    <source>
        <dbReference type="EMBL" id="GAA1234640.1"/>
    </source>
</evidence>
<dbReference type="InterPro" id="IPR017945">
    <property type="entry name" value="DHBP_synth_RibB-like_a/b_dom"/>
</dbReference>
<organism evidence="2 3">
    <name type="scientific">Kitasatospora nipponensis</name>
    <dbReference type="NCBI Taxonomy" id="258049"/>
    <lineage>
        <taxon>Bacteria</taxon>
        <taxon>Bacillati</taxon>
        <taxon>Actinomycetota</taxon>
        <taxon>Actinomycetes</taxon>
        <taxon>Kitasatosporales</taxon>
        <taxon>Streptomycetaceae</taxon>
        <taxon>Kitasatospora</taxon>
    </lineage>
</organism>
<dbReference type="Proteomes" id="UP001500037">
    <property type="component" value="Unassembled WGS sequence"/>
</dbReference>
<dbReference type="SUPFAM" id="SSF55821">
    <property type="entry name" value="YrdC/RibB"/>
    <property type="match status" value="1"/>
</dbReference>
<accession>A0ABN1W4V0</accession>
<comment type="caution">
    <text evidence="2">The sequence shown here is derived from an EMBL/GenBank/DDBJ whole genome shotgun (WGS) entry which is preliminary data.</text>
</comment>
<proteinExistence type="predicted"/>
<dbReference type="EMBL" id="BAAALF010000035">
    <property type="protein sequence ID" value="GAA1234640.1"/>
    <property type="molecule type" value="Genomic_DNA"/>
</dbReference>
<protein>
    <recommendedName>
        <fullName evidence="1">YrdC-like domain-containing protein</fullName>
    </recommendedName>
</protein>
<reference evidence="2 3" key="1">
    <citation type="journal article" date="2019" name="Int. J. Syst. Evol. Microbiol.">
        <title>The Global Catalogue of Microorganisms (GCM) 10K type strain sequencing project: providing services to taxonomists for standard genome sequencing and annotation.</title>
        <authorList>
            <consortium name="The Broad Institute Genomics Platform"/>
            <consortium name="The Broad Institute Genome Sequencing Center for Infectious Disease"/>
            <person name="Wu L."/>
            <person name="Ma J."/>
        </authorList>
    </citation>
    <scope>NUCLEOTIDE SEQUENCE [LARGE SCALE GENOMIC DNA]</scope>
    <source>
        <strain evidence="2 3">JCM 13004</strain>
    </source>
</reference>
<dbReference type="InterPro" id="IPR006070">
    <property type="entry name" value="Sua5-like_dom"/>
</dbReference>